<keyword evidence="1" id="KW-0472">Membrane</keyword>
<feature type="transmembrane region" description="Helical" evidence="1">
    <location>
        <begin position="34"/>
        <end position="53"/>
    </location>
</feature>
<protein>
    <recommendedName>
        <fullName evidence="4">DUF1266 domain-containing protein</fullName>
    </recommendedName>
</protein>
<keyword evidence="1" id="KW-1133">Transmembrane helix</keyword>
<dbReference type="RefSeq" id="WP_144022993.1">
    <property type="nucleotide sequence ID" value="NZ_FZPH01000035.1"/>
</dbReference>
<evidence type="ECO:0000313" key="2">
    <source>
        <dbReference type="EMBL" id="SNT66226.1"/>
    </source>
</evidence>
<name>A0A239PGG3_9ACTN</name>
<dbReference type="Proteomes" id="UP000198362">
    <property type="component" value="Unassembled WGS sequence"/>
</dbReference>
<evidence type="ECO:0008006" key="4">
    <source>
        <dbReference type="Google" id="ProtNLM"/>
    </source>
</evidence>
<evidence type="ECO:0000256" key="1">
    <source>
        <dbReference type="SAM" id="Phobius"/>
    </source>
</evidence>
<gene>
    <name evidence="2" type="ORF">SAMN05421812_1357</name>
</gene>
<reference evidence="2 3" key="1">
    <citation type="submission" date="2017-06" db="EMBL/GenBank/DDBJ databases">
        <authorList>
            <person name="Kim H.J."/>
            <person name="Triplett B.A."/>
        </authorList>
    </citation>
    <scope>NUCLEOTIDE SEQUENCE [LARGE SCALE GENOMIC DNA]</scope>
    <source>
        <strain evidence="2 3">CGMCC 4.5593</strain>
    </source>
</reference>
<accession>A0A239PGG3</accession>
<dbReference type="EMBL" id="FZPH01000035">
    <property type="protein sequence ID" value="SNT66226.1"/>
    <property type="molecule type" value="Genomic_DNA"/>
</dbReference>
<dbReference type="AlphaFoldDB" id="A0A239PGG3"/>
<sequence>MPKGKAIAAPGTVGEAIVEITSPSKGASRRRVRLGSVALLVTGIGLAVLGQLGDNTDFWADRPFSTNLYTGIVSACFGVPLALGVLHRVSARLADEALNAREQADTTAALQRLHSSAEGIDRLRDSPGTSDRGWEHVVDDSVTLWLGQDDFDGLQKQLQGAEIGFVLRSARDIQRDWLTLRAAARNAVGLHVWERSFTFADARGRSFDDLLASFAGGASYGWWDHFAQADGSSPHSRANEFFAGEALRWVCDAGLVMEAILGRDAVDPAWRKARDLWDDRRQSLRGMP</sequence>
<dbReference type="OrthoDB" id="5198493at2"/>
<evidence type="ECO:0000313" key="3">
    <source>
        <dbReference type="Proteomes" id="UP000198362"/>
    </source>
</evidence>
<keyword evidence="1" id="KW-0812">Transmembrane</keyword>
<organism evidence="2 3">
    <name type="scientific">Asanoa hainanensis</name>
    <dbReference type="NCBI Taxonomy" id="560556"/>
    <lineage>
        <taxon>Bacteria</taxon>
        <taxon>Bacillati</taxon>
        <taxon>Actinomycetota</taxon>
        <taxon>Actinomycetes</taxon>
        <taxon>Micromonosporales</taxon>
        <taxon>Micromonosporaceae</taxon>
        <taxon>Asanoa</taxon>
    </lineage>
</organism>
<feature type="transmembrane region" description="Helical" evidence="1">
    <location>
        <begin position="68"/>
        <end position="86"/>
    </location>
</feature>
<keyword evidence="3" id="KW-1185">Reference proteome</keyword>
<proteinExistence type="predicted"/>